<dbReference type="Pfam" id="PF04387">
    <property type="entry name" value="PTPLA"/>
    <property type="match status" value="1"/>
</dbReference>
<evidence type="ECO:0000256" key="15">
    <source>
        <dbReference type="SAM" id="MobiDB-lite"/>
    </source>
</evidence>
<evidence type="ECO:0000256" key="9">
    <source>
        <dbReference type="ARBA" id="ARBA00023098"/>
    </source>
</evidence>
<keyword evidence="17" id="KW-1185">Reference proteome</keyword>
<evidence type="ECO:0000256" key="5">
    <source>
        <dbReference type="ARBA" id="ARBA00022516"/>
    </source>
</evidence>
<dbReference type="PANTHER" id="PTHR11035">
    <property type="entry name" value="VERY-LONG-CHAIN (3R)-3-HYDROXYACYL-COA DEHYDRATASE"/>
    <property type="match status" value="1"/>
</dbReference>
<name>A0A5P1ERD8_ASPOF</name>
<evidence type="ECO:0000256" key="12">
    <source>
        <dbReference type="ARBA" id="ARBA00023239"/>
    </source>
</evidence>
<dbReference type="AlphaFoldDB" id="A0A5P1ERD8"/>
<comment type="catalytic activity">
    <reaction evidence="13 14">
        <text>a very-long-chain (3R)-3-hydroxyacyl-CoA = a very-long-chain (2E)-enoyl-CoA + H2O</text>
        <dbReference type="Rhea" id="RHEA:45812"/>
        <dbReference type="ChEBI" id="CHEBI:15377"/>
        <dbReference type="ChEBI" id="CHEBI:83728"/>
        <dbReference type="ChEBI" id="CHEBI:85440"/>
        <dbReference type="EC" id="4.2.1.134"/>
    </reaction>
</comment>
<dbReference type="PANTHER" id="PTHR11035:SF3">
    <property type="entry name" value="VERY-LONG-CHAIN (3R)-3-HYDROXYACYL-COA DEHYDRATASE"/>
    <property type="match status" value="1"/>
</dbReference>
<dbReference type="GO" id="GO:0102158">
    <property type="term" value="F:very-long-chain (3R)-3-hydroxyacyl-CoA dehydratase activity"/>
    <property type="evidence" value="ECO:0007669"/>
    <property type="project" value="UniProtKB-EC"/>
</dbReference>
<keyword evidence="7 14" id="KW-0276">Fatty acid metabolism</keyword>
<reference evidence="17" key="1">
    <citation type="journal article" date="2017" name="Nat. Commun.">
        <title>The asparagus genome sheds light on the origin and evolution of a young Y chromosome.</title>
        <authorList>
            <person name="Harkess A."/>
            <person name="Zhou J."/>
            <person name="Xu C."/>
            <person name="Bowers J.E."/>
            <person name="Van der Hulst R."/>
            <person name="Ayyampalayam S."/>
            <person name="Mercati F."/>
            <person name="Riccardi P."/>
            <person name="McKain M.R."/>
            <person name="Kakrana A."/>
            <person name="Tang H."/>
            <person name="Ray J."/>
            <person name="Groenendijk J."/>
            <person name="Arikit S."/>
            <person name="Mathioni S.M."/>
            <person name="Nakano M."/>
            <person name="Shan H."/>
            <person name="Telgmann-Rauber A."/>
            <person name="Kanno A."/>
            <person name="Yue Z."/>
            <person name="Chen H."/>
            <person name="Li W."/>
            <person name="Chen Y."/>
            <person name="Xu X."/>
            <person name="Zhang Y."/>
            <person name="Luo S."/>
            <person name="Chen H."/>
            <person name="Gao J."/>
            <person name="Mao Z."/>
            <person name="Pires J.C."/>
            <person name="Luo M."/>
            <person name="Kudrna D."/>
            <person name="Wing R.A."/>
            <person name="Meyers B.C."/>
            <person name="Yi K."/>
            <person name="Kong H."/>
            <person name="Lavrijsen P."/>
            <person name="Sunseri F."/>
            <person name="Falavigna A."/>
            <person name="Ye Y."/>
            <person name="Leebens-Mack J.H."/>
            <person name="Chen G."/>
        </authorList>
    </citation>
    <scope>NUCLEOTIDE SEQUENCE [LARGE SCALE GENOMIC DNA]</scope>
    <source>
        <strain evidence="17">cv. DH0086</strain>
    </source>
</reference>
<evidence type="ECO:0000313" key="17">
    <source>
        <dbReference type="Proteomes" id="UP000243459"/>
    </source>
</evidence>
<dbReference type="Proteomes" id="UP000243459">
    <property type="component" value="Chromosome 5"/>
</dbReference>
<keyword evidence="8 14" id="KW-1133">Transmembrane helix</keyword>
<keyword evidence="14" id="KW-0256">Endoplasmic reticulum</keyword>
<organism evidence="16 17">
    <name type="scientific">Asparagus officinalis</name>
    <name type="common">Garden asparagus</name>
    <dbReference type="NCBI Taxonomy" id="4686"/>
    <lineage>
        <taxon>Eukaryota</taxon>
        <taxon>Viridiplantae</taxon>
        <taxon>Streptophyta</taxon>
        <taxon>Embryophyta</taxon>
        <taxon>Tracheophyta</taxon>
        <taxon>Spermatophyta</taxon>
        <taxon>Magnoliopsida</taxon>
        <taxon>Liliopsida</taxon>
        <taxon>Asparagales</taxon>
        <taxon>Asparagaceae</taxon>
        <taxon>Asparagoideae</taxon>
        <taxon>Asparagus</taxon>
    </lineage>
</organism>
<evidence type="ECO:0000256" key="4">
    <source>
        <dbReference type="ARBA" id="ARBA00013122"/>
    </source>
</evidence>
<keyword evidence="9 14" id="KW-0443">Lipid metabolism</keyword>
<dbReference type="GO" id="GO:0030148">
    <property type="term" value="P:sphingolipid biosynthetic process"/>
    <property type="evidence" value="ECO:0007669"/>
    <property type="project" value="TreeGrafter"/>
</dbReference>
<dbReference type="GO" id="GO:0005789">
    <property type="term" value="C:endoplasmic reticulum membrane"/>
    <property type="evidence" value="ECO:0007669"/>
    <property type="project" value="UniProtKB-SubCell"/>
</dbReference>
<evidence type="ECO:0000256" key="1">
    <source>
        <dbReference type="ARBA" id="ARBA00004141"/>
    </source>
</evidence>
<protein>
    <recommendedName>
        <fullName evidence="4 14">Very-long-chain (3R)-3-hydroxyacyl-CoA dehydratase</fullName>
        <ecNumber evidence="4 14">4.2.1.134</ecNumber>
    </recommendedName>
</protein>
<evidence type="ECO:0000256" key="7">
    <source>
        <dbReference type="ARBA" id="ARBA00022832"/>
    </source>
</evidence>
<comment type="caution">
    <text evidence="14">Lacks conserved residue(s) required for the propagation of feature annotation.</text>
</comment>
<evidence type="ECO:0000256" key="14">
    <source>
        <dbReference type="RuleBase" id="RU363109"/>
    </source>
</evidence>
<evidence type="ECO:0000256" key="8">
    <source>
        <dbReference type="ARBA" id="ARBA00022989"/>
    </source>
</evidence>
<evidence type="ECO:0000313" key="16">
    <source>
        <dbReference type="EMBL" id="ONK68585.1"/>
    </source>
</evidence>
<sequence>MTGSCEGRQRNSAAKIGERIRKPLYSSIPLYCEAHLPFSVKTLRQSSYREVYNAVEKPLQLAQTAAVMEILHGIVGLVRSPVSATLPRISSRLGGHICWLALWLSAGHLQRYSRFLILYPSGITSEVGMIYIALPYIKASEKYCIRMSNKWNFSFDYFYAAIISLGIYVSVPNVADETSRADSAKAAPDIEMIVDETSGANFDAHAQNITDDSGGSGIKHGNQAISESSSGFPPKIYTSPNREVEKEIPPSIVQIEKKDFVEEDNFSRNKIDFVVDDGRDDAKDNEVPLSVRWRK</sequence>
<evidence type="ECO:0000256" key="3">
    <source>
        <dbReference type="ARBA" id="ARBA00007811"/>
    </source>
</evidence>
<comment type="similarity">
    <text evidence="3 14">Belongs to the very long-chain fatty acids dehydratase HACD family.</text>
</comment>
<comment type="pathway">
    <text evidence="2 14">Lipid metabolism; fatty acid biosynthesis.</text>
</comment>
<keyword evidence="5 14" id="KW-0444">Lipid biosynthesis</keyword>
<dbReference type="GO" id="GO:0030497">
    <property type="term" value="P:fatty acid elongation"/>
    <property type="evidence" value="ECO:0007669"/>
    <property type="project" value="TreeGrafter"/>
</dbReference>
<dbReference type="EC" id="4.2.1.134" evidence="4 14"/>
<comment type="subcellular location">
    <subcellularLocation>
        <location evidence="14">Endoplasmic reticulum membrane</location>
        <topology evidence="14">Multi-pass membrane protein</topology>
    </subcellularLocation>
    <subcellularLocation>
        <location evidence="1">Membrane</location>
        <topology evidence="1">Multi-pass membrane protein</topology>
    </subcellularLocation>
</comment>
<evidence type="ECO:0000256" key="2">
    <source>
        <dbReference type="ARBA" id="ARBA00005194"/>
    </source>
</evidence>
<evidence type="ECO:0000256" key="10">
    <source>
        <dbReference type="ARBA" id="ARBA00023136"/>
    </source>
</evidence>
<keyword evidence="12 14" id="KW-0456">Lyase</keyword>
<evidence type="ECO:0000256" key="11">
    <source>
        <dbReference type="ARBA" id="ARBA00023160"/>
    </source>
</evidence>
<dbReference type="UniPathway" id="UPA00094"/>
<dbReference type="GO" id="GO:0042761">
    <property type="term" value="P:very long-chain fatty acid biosynthetic process"/>
    <property type="evidence" value="ECO:0007669"/>
    <property type="project" value="TreeGrafter"/>
</dbReference>
<evidence type="ECO:0000256" key="13">
    <source>
        <dbReference type="ARBA" id="ARBA00036671"/>
    </source>
</evidence>
<accession>A0A5P1ERD8</accession>
<comment type="function">
    <text evidence="14">Catalyzes the third of the four reactions of the long-chain fatty acids elongation cycle. This endoplasmic reticulum-bound enzymatic process, allows the addition of two carbons to the chain of long- and very long-chain fatty acids/VLCFAs per cycle. This enzyme catalyzes the dehydration of the 3-hydroxyacyl-CoA intermediate into trans-2,3-enoyl-CoA, within each cycle of fatty acid elongation. Thereby, it participates to the production of VLCFAs of different chain lengths that are involved in multiple biological processes as precursors of membrane lipids and lipid mediators.</text>
</comment>
<keyword evidence="10 14" id="KW-0472">Membrane</keyword>
<gene>
    <name evidence="16" type="ORF">A4U43_C05F13630</name>
</gene>
<keyword evidence="6 14" id="KW-0812">Transmembrane</keyword>
<dbReference type="InterPro" id="IPR007482">
    <property type="entry name" value="Tyr_Pase-like_PTPLA"/>
</dbReference>
<dbReference type="Gramene" id="ONK68585">
    <property type="protein sequence ID" value="ONK68585"/>
    <property type="gene ID" value="A4U43_C05F13630"/>
</dbReference>
<proteinExistence type="inferred from homology"/>
<evidence type="ECO:0000256" key="6">
    <source>
        <dbReference type="ARBA" id="ARBA00022692"/>
    </source>
</evidence>
<feature type="region of interest" description="Disordered" evidence="15">
    <location>
        <begin position="218"/>
        <end position="250"/>
    </location>
</feature>
<feature type="transmembrane region" description="Helical" evidence="14">
    <location>
        <begin position="116"/>
        <end position="137"/>
    </location>
</feature>
<feature type="transmembrane region" description="Helical" evidence="14">
    <location>
        <begin position="157"/>
        <end position="175"/>
    </location>
</feature>
<keyword evidence="11 14" id="KW-0275">Fatty acid biosynthesis</keyword>
<dbReference type="EMBL" id="CM007385">
    <property type="protein sequence ID" value="ONK68585.1"/>
    <property type="molecule type" value="Genomic_DNA"/>
</dbReference>